<dbReference type="InterPro" id="IPR050789">
    <property type="entry name" value="Diverse_Enzym_Activities"/>
</dbReference>
<dbReference type="InterPro" id="IPR001466">
    <property type="entry name" value="Beta-lactam-related"/>
</dbReference>
<gene>
    <name evidence="2" type="ordered locus">BDP_0556</name>
</gene>
<keyword evidence="2" id="KW-0378">Hydrolase</keyword>
<dbReference type="PANTHER" id="PTHR43283">
    <property type="entry name" value="BETA-LACTAMASE-RELATED"/>
    <property type="match status" value="1"/>
</dbReference>
<dbReference type="PANTHER" id="PTHR43283:SF7">
    <property type="entry name" value="BETA-LACTAMASE-RELATED DOMAIN-CONTAINING PROTEIN"/>
    <property type="match status" value="1"/>
</dbReference>
<evidence type="ECO:0000313" key="3">
    <source>
        <dbReference type="Proteomes" id="UP000008693"/>
    </source>
</evidence>
<dbReference type="HOGENOM" id="CLU_030169_1_1_11"/>
<dbReference type="InterPro" id="IPR012338">
    <property type="entry name" value="Beta-lactam/transpept-like"/>
</dbReference>
<dbReference type="Proteomes" id="UP000008693">
    <property type="component" value="Chromosome"/>
</dbReference>
<evidence type="ECO:0000313" key="2">
    <source>
        <dbReference type="EMBL" id="ADB09225.1"/>
    </source>
</evidence>
<dbReference type="AlphaFoldDB" id="D2Q8T9"/>
<evidence type="ECO:0000259" key="1">
    <source>
        <dbReference type="Pfam" id="PF00144"/>
    </source>
</evidence>
<dbReference type="Pfam" id="PF00144">
    <property type="entry name" value="Beta-lactamase"/>
    <property type="match status" value="1"/>
</dbReference>
<dbReference type="Gene3D" id="3.40.710.10">
    <property type="entry name" value="DD-peptidase/beta-lactamase superfamily"/>
    <property type="match status" value="1"/>
</dbReference>
<sequence>MASKEILMDAVTIFNDFVNLVDSDDLPIEAVALADGERIVAERHFTPDQSRNIYSHTKSYVSTAIGIAVEEGILSLDGKLVDAFPEYVPADAQPELGRITLRHLLTMSSGFNHAYLMSPDRRGGVGAPDYLKYMFSRRIEVEPGGAFCYSSADSYLAGRMLERACGEHLGEYLHRTIFSRLEQGWPIWECDPQGHPIAGAGMFMTLADMLKLGQVYLNGGAWHGTRVVGESWVSAASSQQIETPHDNIWTCGYGYQFWMSPYDGAYRADGAYGQITTVLPKQGLVVAVQCPESGDFDNVMRPALHEHLFGPLTA</sequence>
<dbReference type="KEGG" id="bde:BDP_0556"/>
<reference evidence="2 3" key="1">
    <citation type="journal article" date="2009" name="PLoS Genet.">
        <title>The Bifidobacterium dentium Bd1 genome sequence reflects its genetic adaptation to the human oral cavity.</title>
        <authorList>
            <person name="Ventura M."/>
            <person name="Turroni F."/>
            <person name="Zomer A."/>
            <person name="Foroni E."/>
            <person name="Giubellini V."/>
            <person name="Bottacini F."/>
            <person name="Canchaya C."/>
            <person name="Claesson M.J."/>
            <person name="He F."/>
            <person name="Mantzourani M."/>
            <person name="Mulas L."/>
            <person name="Ferrarini A."/>
            <person name="Gao B."/>
            <person name="Delledonne M."/>
            <person name="Henrissat B."/>
            <person name="Coutinho P."/>
            <person name="Oggioni M."/>
            <person name="Gupta R.S."/>
            <person name="Zhang Z."/>
            <person name="Beighton D."/>
            <person name="Fitzgerald G.F."/>
            <person name="O'Toole P.W."/>
            <person name="van Sinderen D."/>
        </authorList>
    </citation>
    <scope>NUCLEOTIDE SEQUENCE [LARGE SCALE GENOMIC DNA]</scope>
    <source>
        <strain evidence="3">ATCC 27534 / DSM 20436 / JCM 1195 / Bd1</strain>
    </source>
</reference>
<dbReference type="eggNOG" id="COG1680">
    <property type="taxonomic scope" value="Bacteria"/>
</dbReference>
<keyword evidence="3" id="KW-1185">Reference proteome</keyword>
<dbReference type="GO" id="GO:0019875">
    <property type="term" value="F:6-aminohexanoate-dimer hydrolase activity"/>
    <property type="evidence" value="ECO:0007669"/>
    <property type="project" value="UniProtKB-EC"/>
</dbReference>
<accession>D2Q8T9</accession>
<name>D2Q8T9_BIFDB</name>
<dbReference type="EC" id="3.5.1.46" evidence="2"/>
<feature type="domain" description="Beta-lactamase-related" evidence="1">
    <location>
        <begin position="30"/>
        <end position="290"/>
    </location>
</feature>
<dbReference type="EMBL" id="CP001750">
    <property type="protein sequence ID" value="ADB09225.1"/>
    <property type="molecule type" value="Genomic_DNA"/>
</dbReference>
<dbReference type="SUPFAM" id="SSF56601">
    <property type="entry name" value="beta-lactamase/transpeptidase-like"/>
    <property type="match status" value="1"/>
</dbReference>
<proteinExistence type="predicted"/>
<dbReference type="STRING" id="401473.BDP_0556"/>
<organism evidence="2 3">
    <name type="scientific">Bifidobacterium dentium (strain ATCC 27534 / DSM 20436 / JCM 1195 / Bd1)</name>
    <dbReference type="NCBI Taxonomy" id="401473"/>
    <lineage>
        <taxon>Bacteria</taxon>
        <taxon>Bacillati</taxon>
        <taxon>Actinomycetota</taxon>
        <taxon>Actinomycetes</taxon>
        <taxon>Bifidobacteriales</taxon>
        <taxon>Bifidobacteriaceae</taxon>
        <taxon>Bifidobacterium</taxon>
    </lineage>
</organism>
<protein>
    <submittedName>
        <fullName evidence="2">Conserved hypothetical secreted protein</fullName>
        <ecNumber evidence="2">3.5.1.46</ecNumber>
    </submittedName>
</protein>